<accession>A0A6G0VUK2</accession>
<gene>
    <name evidence="2" type="ORF">FWK35_00038540</name>
</gene>
<feature type="non-terminal residue" evidence="2">
    <location>
        <position position="463"/>
    </location>
</feature>
<dbReference type="AlphaFoldDB" id="A0A6G0VUK2"/>
<reference evidence="2 3" key="1">
    <citation type="submission" date="2019-08" db="EMBL/GenBank/DDBJ databases">
        <title>Whole genome of Aphis craccivora.</title>
        <authorList>
            <person name="Voronova N.V."/>
            <person name="Shulinski R.S."/>
            <person name="Bandarenka Y.V."/>
            <person name="Zhorov D.G."/>
            <person name="Warner D."/>
        </authorList>
    </citation>
    <scope>NUCLEOTIDE SEQUENCE [LARGE SCALE GENOMIC DNA]</scope>
    <source>
        <strain evidence="2">180601</strain>
        <tissue evidence="2">Whole Body</tissue>
    </source>
</reference>
<proteinExistence type="predicted"/>
<evidence type="ECO:0008006" key="4">
    <source>
        <dbReference type="Google" id="ProtNLM"/>
    </source>
</evidence>
<protein>
    <recommendedName>
        <fullName evidence="4">DUF4806 domain-containing protein</fullName>
    </recommendedName>
</protein>
<keyword evidence="1" id="KW-0175">Coiled coil</keyword>
<evidence type="ECO:0000256" key="1">
    <source>
        <dbReference type="SAM" id="Coils"/>
    </source>
</evidence>
<feature type="coiled-coil region" evidence="1">
    <location>
        <begin position="1"/>
        <end position="28"/>
    </location>
</feature>
<dbReference type="Proteomes" id="UP000478052">
    <property type="component" value="Unassembled WGS sequence"/>
</dbReference>
<dbReference type="PANTHER" id="PTHR33053">
    <property type="entry name" value="PROTEIN, PUTATIVE-RELATED"/>
    <property type="match status" value="1"/>
</dbReference>
<sequence length="463" mass="52845">MASYRNKRKKIQDELQALSSSNEDLTSSLLKETNSKQDILFKNVYASDEQLNKHNINEQNIIINCRKNRLQSPLDLICSETCVSNESNEEVKSNPQELIKKKLGKWATDFNVPQNSVNALLNILKNDCNLEFLPKDSRTLLQSSSSKIINLRKIGSGVYYHFGLAAGILRFSSIISSDEKIKIALGIDGLPISKSSSSQFWPILAYIQPYKNYVFPVGIFHGNEKPQDSNIYLKDLVSEILDLTTNGICINKFKKYVSIEVICCDAPAKSFLMRVKGHSGFSSCSRCKHEGEYMHNRVCFPYNDNGSIERTHDDYVLMNNEEYHTSTISCLTLIPGINIIKIFSMDYMHLTCLGVTKKLLNLWLCKGPVNTRLPSWKSKQLTKSLLEIKTCITSDFSRKPRSIQEVNRWKATEFRQFLLYTGIIVLKDVLTEECFLNFLCFSISMRILLSEGNLQLLNYTNKL</sequence>
<dbReference type="OrthoDB" id="7554869at2759"/>
<evidence type="ECO:0000313" key="2">
    <source>
        <dbReference type="EMBL" id="KAF0710448.1"/>
    </source>
</evidence>
<keyword evidence="3" id="KW-1185">Reference proteome</keyword>
<name>A0A6G0VUK2_APHCR</name>
<evidence type="ECO:0000313" key="3">
    <source>
        <dbReference type="Proteomes" id="UP000478052"/>
    </source>
</evidence>
<dbReference type="PANTHER" id="PTHR33053:SF9">
    <property type="entry name" value="AGAP000105-PA"/>
    <property type="match status" value="1"/>
</dbReference>
<comment type="caution">
    <text evidence="2">The sequence shown here is derived from an EMBL/GenBank/DDBJ whole genome shotgun (WGS) entry which is preliminary data.</text>
</comment>
<organism evidence="2 3">
    <name type="scientific">Aphis craccivora</name>
    <name type="common">Cowpea aphid</name>
    <dbReference type="NCBI Taxonomy" id="307492"/>
    <lineage>
        <taxon>Eukaryota</taxon>
        <taxon>Metazoa</taxon>
        <taxon>Ecdysozoa</taxon>
        <taxon>Arthropoda</taxon>
        <taxon>Hexapoda</taxon>
        <taxon>Insecta</taxon>
        <taxon>Pterygota</taxon>
        <taxon>Neoptera</taxon>
        <taxon>Paraneoptera</taxon>
        <taxon>Hemiptera</taxon>
        <taxon>Sternorrhyncha</taxon>
        <taxon>Aphidomorpha</taxon>
        <taxon>Aphidoidea</taxon>
        <taxon>Aphididae</taxon>
        <taxon>Aphidini</taxon>
        <taxon>Aphis</taxon>
        <taxon>Aphis</taxon>
    </lineage>
</organism>
<dbReference type="EMBL" id="VUJU01011651">
    <property type="protein sequence ID" value="KAF0710448.1"/>
    <property type="molecule type" value="Genomic_DNA"/>
</dbReference>